<organism evidence="1 2">
    <name type="scientific">Mycobacterium tuberculosis</name>
    <dbReference type="NCBI Taxonomy" id="1773"/>
    <lineage>
        <taxon>Bacteria</taxon>
        <taxon>Bacillati</taxon>
        <taxon>Actinomycetota</taxon>
        <taxon>Actinomycetes</taxon>
        <taxon>Mycobacteriales</taxon>
        <taxon>Mycobacteriaceae</taxon>
        <taxon>Mycobacterium</taxon>
        <taxon>Mycobacterium tuberculosis complex</taxon>
    </lineage>
</organism>
<sequence length="94" mass="10269">MPADQVDQGIEYYKSSVLPQIEGLDGFCSASLLVDRTSGRAVSSATFDSFDAMERNRDQSNALKATSLREAGGEELDECEFELALAHLRVPELV</sequence>
<proteinExistence type="predicted"/>
<gene>
    <name evidence="1" type="ORF">ERS027646_03661</name>
</gene>
<dbReference type="AlphaFoldDB" id="A0A655AJX7"/>
<evidence type="ECO:0000313" key="1">
    <source>
        <dbReference type="EMBL" id="CKT48303.1"/>
    </source>
</evidence>
<dbReference type="EMBL" id="CNGE01000903">
    <property type="protein sequence ID" value="CKT48303.1"/>
    <property type="molecule type" value="Genomic_DNA"/>
</dbReference>
<dbReference type="Proteomes" id="UP000048948">
    <property type="component" value="Unassembled WGS sequence"/>
</dbReference>
<name>A0A655AJX7_MYCTX</name>
<protein>
    <submittedName>
        <fullName evidence="1">Conserved protein of uncharacterized function, thought to be involved in the persistence in the host</fullName>
    </submittedName>
</protein>
<evidence type="ECO:0000313" key="2">
    <source>
        <dbReference type="Proteomes" id="UP000048948"/>
    </source>
</evidence>
<accession>A0A655AJX7</accession>
<reference evidence="1 2" key="1">
    <citation type="submission" date="2015-03" db="EMBL/GenBank/DDBJ databases">
        <authorList>
            <consortium name="Pathogen Informatics"/>
        </authorList>
    </citation>
    <scope>NUCLEOTIDE SEQUENCE [LARGE SCALE GENOMIC DNA]</scope>
    <source>
        <strain evidence="1 2">Bir 172</strain>
    </source>
</reference>